<dbReference type="STRING" id="454136.NIES2119_19445"/>
<dbReference type="InterPro" id="IPR013383">
    <property type="entry name" value="CRISPR-assoc_prot_DxTHG_CS"/>
</dbReference>
<name>A0A1U7IFC3_9CYAN</name>
<dbReference type="OrthoDB" id="9777703at2"/>
<protein>
    <submittedName>
        <fullName evidence="1">CRISPR-associated protein</fullName>
    </submittedName>
</protein>
<dbReference type="AlphaFoldDB" id="A0A1U7IFC3"/>
<dbReference type="CDD" id="cd09732">
    <property type="entry name" value="Csx1_III-U"/>
    <property type="match status" value="1"/>
</dbReference>
<gene>
    <name evidence="1" type="ORF">NIES2119_19445</name>
</gene>
<sequence length="428" mass="48595">MKAISFLGFTKYEETTYLHPIKQGVFFKTPFFQEALVEFYQPEILYVLLTKTVETQIPKGATETNWDALKEKLDGKEVNGKKLNLQPIKNIPERNSPEDVWWIFQEITNNLQDGDRVIFDITYSFRSLPVVVLLAVTYLRVVRNVNIEGLIYGAYEAKNKETNETPTFDLLPIVSLLNWTTATDQFLQTGNGEALASLLHNSKPETENLASSIKGIAQGLQLLRPMDVMRESALLPEHIAEATPVISQFVPPFATLLKRVEKDYGDFGLNNPEEYITNSKVVLLKQLSMIEWYTAKGQTVQALSLAREWLPSLLCHHFQLDPLEKANRDEMELLLNGGKIKDSNGNTIKESSYLAQWSSLVKKKRKQINNLWGGEFNLANLRNDALHAGFRKKPKSAEEIIKQTEIIIKELKAIAVVWELTNANDNGN</sequence>
<proteinExistence type="predicted"/>
<evidence type="ECO:0000313" key="2">
    <source>
        <dbReference type="Proteomes" id="UP000185860"/>
    </source>
</evidence>
<dbReference type="RefSeq" id="WP_073595164.1">
    <property type="nucleotide sequence ID" value="NZ_MRCE01000020.1"/>
</dbReference>
<comment type="caution">
    <text evidence="1">The sequence shown here is derived from an EMBL/GenBank/DDBJ whole genome shotgun (WGS) entry which is preliminary data.</text>
</comment>
<dbReference type="NCBIfam" id="TIGR02549">
    <property type="entry name" value="CRISPR_DxTHG"/>
    <property type="match status" value="1"/>
</dbReference>
<accession>A0A1U7IFC3</accession>
<dbReference type="NCBIfam" id="TIGR02221">
    <property type="entry name" value="cas_TM1812"/>
    <property type="match status" value="1"/>
</dbReference>
<reference evidence="1 2" key="1">
    <citation type="submission" date="2016-11" db="EMBL/GenBank/DDBJ databases">
        <title>Draft Genome Sequences of Nine Cyanobacterial Strains from Diverse Habitats.</title>
        <authorList>
            <person name="Zhu T."/>
            <person name="Hou S."/>
            <person name="Lu X."/>
            <person name="Hess W.R."/>
        </authorList>
    </citation>
    <scope>NUCLEOTIDE SEQUENCE [LARGE SCALE GENOMIC DNA]</scope>
    <source>
        <strain evidence="1 2">IAM M-71</strain>
    </source>
</reference>
<dbReference type="SUPFAM" id="SSF160980">
    <property type="entry name" value="SSO1389-like"/>
    <property type="match status" value="1"/>
</dbReference>
<dbReference type="Proteomes" id="UP000185860">
    <property type="component" value="Unassembled WGS sequence"/>
</dbReference>
<organism evidence="1 2">
    <name type="scientific">[Phormidium ambiguum] IAM M-71</name>
    <dbReference type="NCBI Taxonomy" id="454136"/>
    <lineage>
        <taxon>Bacteria</taxon>
        <taxon>Bacillati</taxon>
        <taxon>Cyanobacteriota</taxon>
        <taxon>Cyanophyceae</taxon>
        <taxon>Oscillatoriophycideae</taxon>
        <taxon>Aerosakkonematales</taxon>
        <taxon>Aerosakkonemataceae</taxon>
        <taxon>Floridanema</taxon>
    </lineage>
</organism>
<dbReference type="InterPro" id="IPR011742">
    <property type="entry name" value="CRISPR-assoc_prot_TM1812"/>
</dbReference>
<evidence type="ECO:0000313" key="1">
    <source>
        <dbReference type="EMBL" id="OKH35677.1"/>
    </source>
</evidence>
<dbReference type="EMBL" id="MRCE01000020">
    <property type="protein sequence ID" value="OKH35677.1"/>
    <property type="molecule type" value="Genomic_DNA"/>
</dbReference>